<dbReference type="PANTHER" id="PTHR32182">
    <property type="entry name" value="DNA REPLICATION AND REPAIR PROTEIN RECF"/>
    <property type="match status" value="1"/>
</dbReference>
<feature type="domain" description="ATPase AAA-type core" evidence="1">
    <location>
        <begin position="239"/>
        <end position="297"/>
    </location>
</feature>
<dbReference type="EMBL" id="RSUZ01000003">
    <property type="protein sequence ID" value="MIV62390.1"/>
    <property type="molecule type" value="Genomic_DNA"/>
</dbReference>
<dbReference type="GO" id="GO:0005524">
    <property type="term" value="F:ATP binding"/>
    <property type="evidence" value="ECO:0007669"/>
    <property type="project" value="UniProtKB-KW"/>
</dbReference>
<dbReference type="GO" id="GO:0006302">
    <property type="term" value="P:double-strand break repair"/>
    <property type="evidence" value="ECO:0007669"/>
    <property type="project" value="TreeGrafter"/>
</dbReference>
<dbReference type="GO" id="GO:0016887">
    <property type="term" value="F:ATP hydrolysis activity"/>
    <property type="evidence" value="ECO:0007669"/>
    <property type="project" value="InterPro"/>
</dbReference>
<keyword evidence="2" id="KW-0067">ATP-binding</keyword>
<evidence type="ECO:0000313" key="2">
    <source>
        <dbReference type="EMBL" id="MIV62390.1"/>
    </source>
</evidence>
<dbReference type="AlphaFoldDB" id="A0A402XAJ0"/>
<comment type="caution">
    <text evidence="2">The sequence shown here is derived from an EMBL/GenBank/DDBJ whole genome shotgun (WGS) entry which is preliminary data.</text>
</comment>
<dbReference type="Gene3D" id="3.40.50.300">
    <property type="entry name" value="P-loop containing nucleotide triphosphate hydrolases"/>
    <property type="match status" value="1"/>
</dbReference>
<dbReference type="InterPro" id="IPR003959">
    <property type="entry name" value="ATPase_AAA_core"/>
</dbReference>
<protein>
    <submittedName>
        <fullName evidence="2">ATP-binding protein</fullName>
    </submittedName>
</protein>
<proteinExistence type="predicted"/>
<accession>A0A402XAJ0</accession>
<dbReference type="GO" id="GO:0000731">
    <property type="term" value="P:DNA synthesis involved in DNA repair"/>
    <property type="evidence" value="ECO:0007669"/>
    <property type="project" value="TreeGrafter"/>
</dbReference>
<sequence>MQIMLPKNTLHDREQDVFFEKVTALIGENGAGKSSVLQSVFINCLTKKYLPETKVVCFSSGQNEKYSTYFSDYLSHERQANRGLNLDCCYYDKSWSKLLIFISTICKPDGIVRNFLYEKGYIDVSDDKSDDISSKLTLTVRVNSAYVNRIKMALSQEEQGIKNTLRYSAYHRTLESFINNIVNADYDFESPLEVQEILLTHSNFFNPSFEAAEDSFFDPIITFFTQAADNDYFIMKKSLLLEFKNNIELNDISDGEYQVLFLYSLLDLFDSANTLFLLDEVDSHLHFKNIEILWHRLHNINGYAITTTHLLDSITANENSFKNLKIVDKGKIKEDDKIKTIIDRLSILTRIKDVQFEVCCKLENIVLMDDYNDWTIFYALAKKKGLDVSKLDNLHAIKQSSGYDNLSQKFAQPKLEWIESLLNINSPKKVKRIFMICDKDEAPITYQKDGVQVNGSEYCKKITMLGNKYKIKIYLLAWQRREIKNYLLSYTALSHHGLIGQVNNGDLPANCFLKENNSGDNPAISRLNVKPYITKIIDSDGIGLDKSKLYPYIDLIPPNEISNDIENMYNFMVEKLK</sequence>
<reference evidence="2" key="1">
    <citation type="submission" date="2018-07" db="EMBL/GenBank/DDBJ databases">
        <authorList>
            <consortium name="GenomeTrakr network: Whole genome sequencing for foodborne pathogen traceback"/>
        </authorList>
    </citation>
    <scope>NUCLEOTIDE SEQUENCE [LARGE SCALE GENOMIC DNA]</scope>
    <source>
        <strain evidence="2">FDA00010322</strain>
    </source>
</reference>
<name>A0A402XAJ0_SALER</name>
<keyword evidence="2" id="KW-0547">Nucleotide-binding</keyword>
<evidence type="ECO:0000259" key="1">
    <source>
        <dbReference type="Pfam" id="PF13304"/>
    </source>
</evidence>
<gene>
    <name evidence="2" type="ORF">BA086_04510</name>
</gene>
<dbReference type="Proteomes" id="UP000885414">
    <property type="component" value="Unassembled WGS sequence"/>
</dbReference>
<dbReference type="Pfam" id="PF13304">
    <property type="entry name" value="AAA_21"/>
    <property type="match status" value="1"/>
</dbReference>
<dbReference type="SUPFAM" id="SSF52540">
    <property type="entry name" value="P-loop containing nucleoside triphosphate hydrolases"/>
    <property type="match status" value="1"/>
</dbReference>
<dbReference type="PANTHER" id="PTHR32182:SF22">
    <property type="entry name" value="ATP-DEPENDENT ENDONUCLEASE, OLD FAMILY-RELATED"/>
    <property type="match status" value="1"/>
</dbReference>
<organism evidence="2">
    <name type="scientific">Salmonella enterica</name>
    <name type="common">Salmonella choleraesuis</name>
    <dbReference type="NCBI Taxonomy" id="28901"/>
    <lineage>
        <taxon>Bacteria</taxon>
        <taxon>Pseudomonadati</taxon>
        <taxon>Pseudomonadota</taxon>
        <taxon>Gammaproteobacteria</taxon>
        <taxon>Enterobacterales</taxon>
        <taxon>Enterobacteriaceae</taxon>
        <taxon>Salmonella</taxon>
    </lineage>
</organism>
<dbReference type="InterPro" id="IPR027417">
    <property type="entry name" value="P-loop_NTPase"/>
</dbReference>